<dbReference type="Proteomes" id="UP001148662">
    <property type="component" value="Unassembled WGS sequence"/>
</dbReference>
<keyword evidence="2" id="KW-1185">Reference proteome</keyword>
<evidence type="ECO:0000313" key="2">
    <source>
        <dbReference type="Proteomes" id="UP001148662"/>
    </source>
</evidence>
<protein>
    <submittedName>
        <fullName evidence="1">Uncharacterized protein</fullName>
    </submittedName>
</protein>
<sequence>MSEWTDMSYITRLYETPLLFAARQPFLIKFERRFNHLWLIWAESHGTRMCHVLLSTPSVRQDGDSNRRPKWLPMYTGEAIVRFEDTSGKLRVLKILEPIQQTNSDGVDVPEIKEGFLMPFLDVRTNTLSERARLRTFTEA</sequence>
<evidence type="ECO:0000313" key="1">
    <source>
        <dbReference type="EMBL" id="KAJ3559799.1"/>
    </source>
</evidence>
<reference evidence="1" key="1">
    <citation type="submission" date="2022-07" db="EMBL/GenBank/DDBJ databases">
        <title>Genome Sequence of Phlebia brevispora.</title>
        <authorList>
            <person name="Buettner E."/>
        </authorList>
    </citation>
    <scope>NUCLEOTIDE SEQUENCE</scope>
    <source>
        <strain evidence="1">MPL23</strain>
    </source>
</reference>
<proteinExistence type="predicted"/>
<accession>A0ACC1TFC8</accession>
<comment type="caution">
    <text evidence="1">The sequence shown here is derived from an EMBL/GenBank/DDBJ whole genome shotgun (WGS) entry which is preliminary data.</text>
</comment>
<dbReference type="EMBL" id="JANHOG010000008">
    <property type="protein sequence ID" value="KAJ3559799.1"/>
    <property type="molecule type" value="Genomic_DNA"/>
</dbReference>
<gene>
    <name evidence="1" type="ORF">NM688_g108</name>
</gene>
<organism evidence="1 2">
    <name type="scientific">Phlebia brevispora</name>
    <dbReference type="NCBI Taxonomy" id="194682"/>
    <lineage>
        <taxon>Eukaryota</taxon>
        <taxon>Fungi</taxon>
        <taxon>Dikarya</taxon>
        <taxon>Basidiomycota</taxon>
        <taxon>Agaricomycotina</taxon>
        <taxon>Agaricomycetes</taxon>
        <taxon>Polyporales</taxon>
        <taxon>Meruliaceae</taxon>
        <taxon>Phlebia</taxon>
    </lineage>
</organism>
<name>A0ACC1TFC8_9APHY</name>